<dbReference type="EMBL" id="PKKM01000004">
    <property type="protein sequence ID" value="PKY64909.1"/>
    <property type="molecule type" value="Genomic_DNA"/>
</dbReference>
<organism evidence="3 4">
    <name type="scientific">Schaalia odontolytica</name>
    <dbReference type="NCBI Taxonomy" id="1660"/>
    <lineage>
        <taxon>Bacteria</taxon>
        <taxon>Bacillati</taxon>
        <taxon>Actinomycetota</taxon>
        <taxon>Actinomycetes</taxon>
        <taxon>Actinomycetales</taxon>
        <taxon>Actinomycetaceae</taxon>
        <taxon>Schaalia</taxon>
    </lineage>
</organism>
<feature type="compositionally biased region" description="Polar residues" evidence="1">
    <location>
        <begin position="1"/>
        <end position="12"/>
    </location>
</feature>
<feature type="region of interest" description="Disordered" evidence="1">
    <location>
        <begin position="1"/>
        <end position="125"/>
    </location>
</feature>
<keyword evidence="2" id="KW-0812">Transmembrane</keyword>
<feature type="region of interest" description="Disordered" evidence="1">
    <location>
        <begin position="217"/>
        <end position="236"/>
    </location>
</feature>
<keyword evidence="2" id="KW-0472">Membrane</keyword>
<dbReference type="Proteomes" id="UP000234198">
    <property type="component" value="Unassembled WGS sequence"/>
</dbReference>
<evidence type="ECO:0000256" key="2">
    <source>
        <dbReference type="SAM" id="Phobius"/>
    </source>
</evidence>
<feature type="compositionally biased region" description="Low complexity" evidence="1">
    <location>
        <begin position="219"/>
        <end position="236"/>
    </location>
</feature>
<gene>
    <name evidence="3" type="ORF">CYJ22_03975</name>
</gene>
<feature type="compositionally biased region" description="Low complexity" evidence="1">
    <location>
        <begin position="71"/>
        <end position="96"/>
    </location>
</feature>
<accession>A0A2I1I1D2</accession>
<name>A0A2I1I1D2_9ACTO</name>
<feature type="transmembrane region" description="Helical" evidence="2">
    <location>
        <begin position="190"/>
        <end position="210"/>
    </location>
</feature>
<evidence type="ECO:0000313" key="4">
    <source>
        <dbReference type="Proteomes" id="UP000234198"/>
    </source>
</evidence>
<reference evidence="3 4" key="1">
    <citation type="submission" date="2017-12" db="EMBL/GenBank/DDBJ databases">
        <title>Phylogenetic diversity of female urinary microbiome.</title>
        <authorList>
            <person name="Thomas-White K."/>
            <person name="Wolfe A.J."/>
        </authorList>
    </citation>
    <scope>NUCLEOTIDE SEQUENCE [LARGE SCALE GENOMIC DNA]</scope>
    <source>
        <strain evidence="3 4">UMB0018</strain>
    </source>
</reference>
<sequence length="236" mass="23740">MTTSNDDQTTQLPEFDETTPLPTTPAPSVGAGSDATTEMPTSSPDLSSDPLAIFREAPTAQMSTDPFRSDAGAAGQAGPSGAQGPHVQAGSPASSVGAGGRTAFDPASTGESAPQGHEAGATHRAQEPLGASTAGAHATWSAPTVPVDVRTLPEAPARGVRVGAFVWAILVCMVGAFLIAEAYITNFNLPVLGISAIATLGIILILTALFSGRSKKTPKANAASAPSNPADAIRRD</sequence>
<evidence type="ECO:0000256" key="1">
    <source>
        <dbReference type="SAM" id="MobiDB-lite"/>
    </source>
</evidence>
<comment type="caution">
    <text evidence="3">The sequence shown here is derived from an EMBL/GenBank/DDBJ whole genome shotgun (WGS) entry which is preliminary data.</text>
</comment>
<dbReference type="AlphaFoldDB" id="A0A2I1I1D2"/>
<dbReference type="RefSeq" id="WP_101601272.1">
    <property type="nucleotide sequence ID" value="NZ_PKKM01000004.1"/>
</dbReference>
<feature type="compositionally biased region" description="Low complexity" evidence="1">
    <location>
        <begin position="42"/>
        <end position="51"/>
    </location>
</feature>
<evidence type="ECO:0000313" key="3">
    <source>
        <dbReference type="EMBL" id="PKY64909.1"/>
    </source>
</evidence>
<protein>
    <submittedName>
        <fullName evidence="3">Uncharacterized protein</fullName>
    </submittedName>
</protein>
<feature type="transmembrane region" description="Helical" evidence="2">
    <location>
        <begin position="164"/>
        <end position="184"/>
    </location>
</feature>
<proteinExistence type="predicted"/>
<keyword evidence="2" id="KW-1133">Transmembrane helix</keyword>